<dbReference type="InterPro" id="IPR003423">
    <property type="entry name" value="OMP_efflux"/>
</dbReference>
<sequence length="426" mass="48244">MITRILRTLLASAACVLLLAGPARSGDAPAAEDLNSLVSRALSVNPELKASEARWEMFRNRVAQAGALADPMLMFKLQNFLLRDPLDSRRDPMTQRVIGISQELPFWGKRALKAEIADREAEALRWQVEERKLELARMVKETWYQLYLVDRELDIVERNIRVMDDFVTLAETRYSVGQGAQQDVFKGQVERSRMLDMQIALAQQRTSLQATLNTLLFRPAETPVGRVPDLDIRPVSLSAIELRALAEENRPQFRSLRAQLEKGAAGHRLASLEAFPDVTLSLEYMQRDPSMDDRGYDMYSVGLTFNLPVQRERRRAMARESVADTDMARAELNTLNNAIALGIADSLARLERSEKLAQLYRTGIIPQAEQSLESATIGYRVGKVDFLSLLDARVTVFNYERQYHEALAEHGMRRAQLEALVGRELE</sequence>
<reference evidence="3 4" key="1">
    <citation type="submission" date="2015-01" db="EMBL/GenBank/DDBJ databases">
        <title>Genome sequence of the anaerobic bacterium Geobacter soli GSS01, a dissimilatory Fe(III) reducer from soil.</title>
        <authorList>
            <person name="Yang G."/>
            <person name="Zhou S."/>
        </authorList>
    </citation>
    <scope>NUCLEOTIDE SEQUENCE [LARGE SCALE GENOMIC DNA]</scope>
    <source>
        <strain evidence="3 4">GSS01</strain>
    </source>
</reference>
<dbReference type="Gene3D" id="1.20.1600.10">
    <property type="entry name" value="Outer membrane efflux proteins (OEP)"/>
    <property type="match status" value="1"/>
</dbReference>
<evidence type="ECO:0000256" key="1">
    <source>
        <dbReference type="ARBA" id="ARBA00007613"/>
    </source>
</evidence>
<evidence type="ECO:0000313" key="4">
    <source>
        <dbReference type="Proteomes" id="UP000031433"/>
    </source>
</evidence>
<protein>
    <submittedName>
        <fullName evidence="3">RND transporter</fullName>
    </submittedName>
</protein>
<evidence type="ECO:0000313" key="3">
    <source>
        <dbReference type="EMBL" id="KIE42657.1"/>
    </source>
</evidence>
<dbReference type="GO" id="GO:0015562">
    <property type="term" value="F:efflux transmembrane transporter activity"/>
    <property type="evidence" value="ECO:0007669"/>
    <property type="project" value="InterPro"/>
</dbReference>
<dbReference type="Pfam" id="PF02321">
    <property type="entry name" value="OEP"/>
    <property type="match status" value="2"/>
</dbReference>
<dbReference type="InterPro" id="IPR010131">
    <property type="entry name" value="MdtP/NodT-like"/>
</dbReference>
<keyword evidence="4" id="KW-1185">Reference proteome</keyword>
<evidence type="ECO:0000256" key="2">
    <source>
        <dbReference type="SAM" id="SignalP"/>
    </source>
</evidence>
<proteinExistence type="inferred from homology"/>
<dbReference type="Proteomes" id="UP000031433">
    <property type="component" value="Unassembled WGS sequence"/>
</dbReference>
<feature type="chain" id="PRO_5002151352" evidence="2">
    <location>
        <begin position="26"/>
        <end position="426"/>
    </location>
</feature>
<gene>
    <name evidence="3" type="ORF">SE37_08460</name>
</gene>
<feature type="signal peptide" evidence="2">
    <location>
        <begin position="1"/>
        <end position="25"/>
    </location>
</feature>
<organism evidence="3 4">
    <name type="scientific">Geobacter soli</name>
    <dbReference type="NCBI Taxonomy" id="1510391"/>
    <lineage>
        <taxon>Bacteria</taxon>
        <taxon>Pseudomonadati</taxon>
        <taxon>Thermodesulfobacteriota</taxon>
        <taxon>Desulfuromonadia</taxon>
        <taxon>Geobacterales</taxon>
        <taxon>Geobacteraceae</taxon>
        <taxon>Geobacter</taxon>
    </lineage>
</organism>
<name>A0A0C1QPT4_9BACT</name>
<dbReference type="RefSeq" id="WP_039645425.1">
    <property type="nucleotide sequence ID" value="NZ_JXBL01000001.1"/>
</dbReference>
<accession>A0A0C1QPT4</accession>
<dbReference type="PANTHER" id="PTHR30203">
    <property type="entry name" value="OUTER MEMBRANE CATION EFFLUX PROTEIN"/>
    <property type="match status" value="1"/>
</dbReference>
<comment type="similarity">
    <text evidence="1">Belongs to the outer membrane factor (OMF) (TC 1.B.17) family.</text>
</comment>
<keyword evidence="2" id="KW-0732">Signal</keyword>
<dbReference type="SUPFAM" id="SSF56954">
    <property type="entry name" value="Outer membrane efflux proteins (OEP)"/>
    <property type="match status" value="1"/>
</dbReference>
<dbReference type="PANTHER" id="PTHR30203:SF24">
    <property type="entry name" value="BLR4935 PROTEIN"/>
    <property type="match status" value="1"/>
</dbReference>
<dbReference type="AlphaFoldDB" id="A0A0C1QPT4"/>
<dbReference type="EMBL" id="JXBL01000001">
    <property type="protein sequence ID" value="KIE42657.1"/>
    <property type="molecule type" value="Genomic_DNA"/>
</dbReference>
<comment type="caution">
    <text evidence="3">The sequence shown here is derived from an EMBL/GenBank/DDBJ whole genome shotgun (WGS) entry which is preliminary data.</text>
</comment>